<reference evidence="2" key="1">
    <citation type="journal article" date="2022" name="Int. J. Mol. Sci.">
        <title>Draft Genome of Tanacetum Coccineum: Genomic Comparison of Closely Related Tanacetum-Family Plants.</title>
        <authorList>
            <person name="Yamashiro T."/>
            <person name="Shiraishi A."/>
            <person name="Nakayama K."/>
            <person name="Satake H."/>
        </authorList>
    </citation>
    <scope>NUCLEOTIDE SEQUENCE</scope>
</reference>
<feature type="region of interest" description="Disordered" evidence="1">
    <location>
        <begin position="52"/>
        <end position="127"/>
    </location>
</feature>
<keyword evidence="3" id="KW-1185">Reference proteome</keyword>
<name>A0ABQ4XR90_9ASTR</name>
<accession>A0ABQ4XR90</accession>
<dbReference type="Proteomes" id="UP001151760">
    <property type="component" value="Unassembled WGS sequence"/>
</dbReference>
<reference evidence="2" key="2">
    <citation type="submission" date="2022-01" db="EMBL/GenBank/DDBJ databases">
        <authorList>
            <person name="Yamashiro T."/>
            <person name="Shiraishi A."/>
            <person name="Satake H."/>
            <person name="Nakayama K."/>
        </authorList>
    </citation>
    <scope>NUCLEOTIDE SEQUENCE</scope>
</reference>
<organism evidence="2 3">
    <name type="scientific">Tanacetum coccineum</name>
    <dbReference type="NCBI Taxonomy" id="301880"/>
    <lineage>
        <taxon>Eukaryota</taxon>
        <taxon>Viridiplantae</taxon>
        <taxon>Streptophyta</taxon>
        <taxon>Embryophyta</taxon>
        <taxon>Tracheophyta</taxon>
        <taxon>Spermatophyta</taxon>
        <taxon>Magnoliopsida</taxon>
        <taxon>eudicotyledons</taxon>
        <taxon>Gunneridae</taxon>
        <taxon>Pentapetalae</taxon>
        <taxon>asterids</taxon>
        <taxon>campanulids</taxon>
        <taxon>Asterales</taxon>
        <taxon>Asteraceae</taxon>
        <taxon>Asteroideae</taxon>
        <taxon>Anthemideae</taxon>
        <taxon>Anthemidinae</taxon>
        <taxon>Tanacetum</taxon>
    </lineage>
</organism>
<comment type="caution">
    <text evidence="2">The sequence shown here is derived from an EMBL/GenBank/DDBJ whole genome shotgun (WGS) entry which is preliminary data.</text>
</comment>
<evidence type="ECO:0000313" key="3">
    <source>
        <dbReference type="Proteomes" id="UP001151760"/>
    </source>
</evidence>
<proteinExistence type="predicted"/>
<evidence type="ECO:0000256" key="1">
    <source>
        <dbReference type="SAM" id="MobiDB-lite"/>
    </source>
</evidence>
<protein>
    <submittedName>
        <fullName evidence="2">Uncharacterized protein</fullName>
    </submittedName>
</protein>
<gene>
    <name evidence="2" type="ORF">Tco_0681782</name>
</gene>
<sequence length="152" mass="15939">MVISVISISSDSSEESVGTSTGRVILFGTIPTTIPDTTPFVIPPSTHIDTTPIPIVSPTIPPSPDYTPASPDYSPASDTEFDLSEDPSSDHIPPLLATSPFLSLTDDSSDSDIPGIPPSPTHGTPFTETTLSTQRSLVAFGALRHRVLVLAL</sequence>
<feature type="compositionally biased region" description="Low complexity" evidence="1">
    <location>
        <begin position="102"/>
        <end position="114"/>
    </location>
</feature>
<dbReference type="EMBL" id="BQNB010009702">
    <property type="protein sequence ID" value="GJS67218.1"/>
    <property type="molecule type" value="Genomic_DNA"/>
</dbReference>
<evidence type="ECO:0000313" key="2">
    <source>
        <dbReference type="EMBL" id="GJS67218.1"/>
    </source>
</evidence>